<feature type="coiled-coil region" evidence="1">
    <location>
        <begin position="722"/>
        <end position="756"/>
    </location>
</feature>
<evidence type="ECO:0000256" key="1">
    <source>
        <dbReference type="SAM" id="Coils"/>
    </source>
</evidence>
<keyword evidence="1" id="KW-0175">Coiled coil</keyword>
<dbReference type="PANTHER" id="PTHR33566:SF1">
    <property type="entry name" value="EN_SPM-LIKE TRANSPOSON-RELATED"/>
    <property type="match status" value="1"/>
</dbReference>
<dbReference type="Pfam" id="PF13589">
    <property type="entry name" value="HATPase_c_3"/>
    <property type="match status" value="1"/>
</dbReference>
<dbReference type="OrthoDB" id="621609at2759"/>
<keyword evidence="3" id="KW-1185">Reference proteome</keyword>
<evidence type="ECO:0000313" key="3">
    <source>
        <dbReference type="Proteomes" id="UP001055439"/>
    </source>
</evidence>
<gene>
    <name evidence="2" type="ORF">MUK42_32615</name>
</gene>
<evidence type="ECO:0000313" key="2">
    <source>
        <dbReference type="EMBL" id="URE42718.1"/>
    </source>
</evidence>
<accession>A0A9E7I4X9</accession>
<dbReference type="AlphaFoldDB" id="A0A9E7I4X9"/>
<dbReference type="EMBL" id="CP097511">
    <property type="protein sequence ID" value="URE42718.1"/>
    <property type="molecule type" value="Genomic_DNA"/>
</dbReference>
<protein>
    <submittedName>
        <fullName evidence="2">Uncharacterized protein</fullName>
    </submittedName>
</protein>
<sequence length="763" mass="85865">MWDLTPHTDLLAELPAEYTFETALADLIDNSLQAVWSNGSGERRLVRVTVDEQKIKIFDSGQGMDGSEENCITKWGKMGSSKHRACRSKAIGIKAPYLMTDGGVREPLDEETQTSPHGSFTQVVIRDLKLRCRAVDDSVKVVGICGKQFVDRFCYLNDVIGYYLNKQERLCDTKYTSRKTAMPIEFEVNDINLAEIQGGEVAITNLLSCNGPDFIMQLRFMIKSENPGFQEANARLKFVYFPIVEGKENIERILEKLVQDGYEIKENFNTFSRVSIRRLGRLLPDSRWRQMLVFLLLLLSSPQSLPSFSANIFFNILKTDLAHHHPFTCALRSFGNILSGKESAKILTYEIVEVTIEILKDGKHSSTLQLEKEYRDWVIQMHDRYDEEINCGEDEPVYIIGPQNKKQLGITADGDARLICRPLDCSDEKGCSLLVDNGNASLDMHDSLSFPISLIDSENIQAIDLATWNCQVEKHKGRLPSRIDLLAGQQCNLLGISGELPIEAPVVAGYTPPREIVAVIRPANFTSLMASKGLDQKNIDILIESSKLDMIQPSYEAVLAICSQDGLFSAEIPCQVMPGTLSSVRLQTSLQEGEYLVPDEVIEELVLEMFDAYGNHIEEGVEVFFHTDGLSFQDHLAHLSVSYDKEIVYKKKFQVAKRELRAVSGVNVLEASKLELLSATESYGTFQSRVLDHMDSSKCLSDQKDLLVKYISHHTQILDEKITEVGLEIGEHERKLKTLNDQKIEVEKDIHDLKGSEVVLLLL</sequence>
<dbReference type="Proteomes" id="UP001055439">
    <property type="component" value="Chromosome 9"/>
</dbReference>
<dbReference type="InterPro" id="IPR036890">
    <property type="entry name" value="HATPase_C_sf"/>
</dbReference>
<reference evidence="2" key="1">
    <citation type="submission" date="2022-05" db="EMBL/GenBank/DDBJ databases">
        <title>The Musa troglodytarum L. genome provides insights into the mechanism of non-climacteric behaviour and enrichment of carotenoids.</title>
        <authorList>
            <person name="Wang J."/>
        </authorList>
    </citation>
    <scope>NUCLEOTIDE SEQUENCE</scope>
    <source>
        <tissue evidence="2">Leaf</tissue>
    </source>
</reference>
<organism evidence="2 3">
    <name type="scientific">Musa troglodytarum</name>
    <name type="common">fe'i banana</name>
    <dbReference type="NCBI Taxonomy" id="320322"/>
    <lineage>
        <taxon>Eukaryota</taxon>
        <taxon>Viridiplantae</taxon>
        <taxon>Streptophyta</taxon>
        <taxon>Embryophyta</taxon>
        <taxon>Tracheophyta</taxon>
        <taxon>Spermatophyta</taxon>
        <taxon>Magnoliopsida</taxon>
        <taxon>Liliopsida</taxon>
        <taxon>Zingiberales</taxon>
        <taxon>Musaceae</taxon>
        <taxon>Musa</taxon>
    </lineage>
</organism>
<dbReference type="PANTHER" id="PTHR33566">
    <property type="entry name" value="EN/SPM-LIKE TRANSPOSON-RELATED"/>
    <property type="match status" value="1"/>
</dbReference>
<name>A0A9E7I4X9_9LILI</name>
<dbReference type="SUPFAM" id="SSF55874">
    <property type="entry name" value="ATPase domain of HSP90 chaperone/DNA topoisomerase II/histidine kinase"/>
    <property type="match status" value="1"/>
</dbReference>
<proteinExistence type="predicted"/>